<evidence type="ECO:0000256" key="6">
    <source>
        <dbReference type="ARBA" id="ARBA00034078"/>
    </source>
</evidence>
<evidence type="ECO:0000313" key="9">
    <source>
        <dbReference type="Proteomes" id="UP000389128"/>
    </source>
</evidence>
<keyword evidence="4" id="KW-0408">Iron</keyword>
<dbReference type="InterPro" id="IPR036010">
    <property type="entry name" value="2Fe-2S_ferredoxin-like_sf"/>
</dbReference>
<dbReference type="SUPFAM" id="SSF54292">
    <property type="entry name" value="2Fe-2S ferredoxin-like"/>
    <property type="match status" value="1"/>
</dbReference>
<keyword evidence="5" id="KW-0411">Iron-sulfur</keyword>
<dbReference type="CDD" id="cd00207">
    <property type="entry name" value="fer2"/>
    <property type="match status" value="1"/>
</dbReference>
<evidence type="ECO:0000256" key="1">
    <source>
        <dbReference type="ARBA" id="ARBA00010914"/>
    </source>
</evidence>
<dbReference type="GO" id="GO:0140647">
    <property type="term" value="P:P450-containing electron transport chain"/>
    <property type="evidence" value="ECO:0007669"/>
    <property type="project" value="InterPro"/>
</dbReference>
<name>A0A6C2D1C8_9RHOO</name>
<organism evidence="8 9">
    <name type="scientific">Zoogloea oleivorans</name>
    <dbReference type="NCBI Taxonomy" id="1552750"/>
    <lineage>
        <taxon>Bacteria</taxon>
        <taxon>Pseudomonadati</taxon>
        <taxon>Pseudomonadota</taxon>
        <taxon>Betaproteobacteria</taxon>
        <taxon>Rhodocyclales</taxon>
        <taxon>Zoogloeaceae</taxon>
        <taxon>Zoogloea</taxon>
    </lineage>
</organism>
<dbReference type="InterPro" id="IPR001041">
    <property type="entry name" value="2Fe-2S_ferredoxin-type"/>
</dbReference>
<dbReference type="PRINTS" id="PR00355">
    <property type="entry name" value="ADRENODOXIN"/>
</dbReference>
<dbReference type="InterPro" id="IPR012675">
    <property type="entry name" value="Beta-grasp_dom_sf"/>
</dbReference>
<evidence type="ECO:0000256" key="4">
    <source>
        <dbReference type="ARBA" id="ARBA00023004"/>
    </source>
</evidence>
<proteinExistence type="inferred from homology"/>
<evidence type="ECO:0000313" key="8">
    <source>
        <dbReference type="EMBL" id="TYC59756.1"/>
    </source>
</evidence>
<keyword evidence="9" id="KW-1185">Reference proteome</keyword>
<evidence type="ECO:0000256" key="2">
    <source>
        <dbReference type="ARBA" id="ARBA00022714"/>
    </source>
</evidence>
<dbReference type="InterPro" id="IPR001055">
    <property type="entry name" value="Adrenodoxin-like"/>
</dbReference>
<dbReference type="PANTHER" id="PTHR23426">
    <property type="entry name" value="FERREDOXIN/ADRENODOXIN"/>
    <property type="match status" value="1"/>
</dbReference>
<dbReference type="RefSeq" id="WP_148578776.1">
    <property type="nucleotide sequence ID" value="NZ_JAVEUW010000034.1"/>
</dbReference>
<comment type="cofactor">
    <cofactor evidence="6">
        <name>[2Fe-2S] cluster</name>
        <dbReference type="ChEBI" id="CHEBI:190135"/>
    </cofactor>
</comment>
<comment type="caution">
    <text evidence="8">The sequence shown here is derived from an EMBL/GenBank/DDBJ whole genome shotgun (WGS) entry which is preliminary data.</text>
</comment>
<dbReference type="EMBL" id="SDKK01000007">
    <property type="protein sequence ID" value="TYC59756.1"/>
    <property type="molecule type" value="Genomic_DNA"/>
</dbReference>
<protein>
    <submittedName>
        <fullName evidence="8">2Fe-2S iron-sulfur cluster binding domain-containing protein</fullName>
    </submittedName>
</protein>
<comment type="similarity">
    <text evidence="1">Belongs to the adrenodoxin/putidaredoxin family.</text>
</comment>
<dbReference type="GO" id="GO:0009055">
    <property type="term" value="F:electron transfer activity"/>
    <property type="evidence" value="ECO:0007669"/>
    <property type="project" value="TreeGrafter"/>
</dbReference>
<dbReference type="GO" id="GO:0046872">
    <property type="term" value="F:metal ion binding"/>
    <property type="evidence" value="ECO:0007669"/>
    <property type="project" value="UniProtKB-KW"/>
</dbReference>
<accession>A0A6C2D1C8</accession>
<dbReference type="Proteomes" id="UP000389128">
    <property type="component" value="Unassembled WGS sequence"/>
</dbReference>
<dbReference type="GO" id="GO:0051537">
    <property type="term" value="F:2 iron, 2 sulfur cluster binding"/>
    <property type="evidence" value="ECO:0007669"/>
    <property type="project" value="UniProtKB-KW"/>
</dbReference>
<dbReference type="AlphaFoldDB" id="A0A6C2D1C8"/>
<evidence type="ECO:0000256" key="5">
    <source>
        <dbReference type="ARBA" id="ARBA00023014"/>
    </source>
</evidence>
<gene>
    <name evidence="8" type="ORF">ETQ85_09365</name>
</gene>
<keyword evidence="2" id="KW-0001">2Fe-2S</keyword>
<dbReference type="PANTHER" id="PTHR23426:SF65">
    <property type="entry name" value="FERREDOXIN-2, MITOCHONDRIAL"/>
    <property type="match status" value="1"/>
</dbReference>
<sequence>MAQLTIQPSGTVVDVIAGTPLLSAILAAGEKIHHKCDGKAECGSCHIFVLEGRKTLPRIQKIENEQLDALVGVSSKSRLACQTLMGEEAVTIELLSFV</sequence>
<evidence type="ECO:0000259" key="7">
    <source>
        <dbReference type="PROSITE" id="PS51085"/>
    </source>
</evidence>
<keyword evidence="3" id="KW-0479">Metal-binding</keyword>
<feature type="domain" description="2Fe-2S ferredoxin-type" evidence="7">
    <location>
        <begin position="2"/>
        <end position="98"/>
    </location>
</feature>
<evidence type="ECO:0000256" key="3">
    <source>
        <dbReference type="ARBA" id="ARBA00022723"/>
    </source>
</evidence>
<dbReference type="PROSITE" id="PS51085">
    <property type="entry name" value="2FE2S_FER_2"/>
    <property type="match status" value="1"/>
</dbReference>
<dbReference type="Gene3D" id="3.10.20.30">
    <property type="match status" value="1"/>
</dbReference>
<dbReference type="OrthoDB" id="9796486at2"/>
<reference evidence="8 9" key="1">
    <citation type="submission" date="2019-01" db="EMBL/GenBank/DDBJ databases">
        <title>Zoogloea oleivorans genome sequencing and assembly.</title>
        <authorList>
            <person name="Tancsics A."/>
            <person name="Farkas M."/>
            <person name="Kriszt B."/>
            <person name="Maroti G."/>
            <person name="Horvath B."/>
        </authorList>
    </citation>
    <scope>NUCLEOTIDE SEQUENCE [LARGE SCALE GENOMIC DNA]</scope>
    <source>
        <strain evidence="8 9">Buc</strain>
    </source>
</reference>
<dbReference type="Pfam" id="PF00111">
    <property type="entry name" value="Fer2"/>
    <property type="match status" value="1"/>
</dbReference>